<dbReference type="GO" id="GO:0005524">
    <property type="term" value="F:ATP binding"/>
    <property type="evidence" value="ECO:0007669"/>
    <property type="project" value="UniProtKB-KW"/>
</dbReference>
<keyword evidence="3" id="KW-0677">Repeat</keyword>
<dbReference type="Pfam" id="PF00005">
    <property type="entry name" value="ABC_tran"/>
    <property type="match status" value="2"/>
</dbReference>
<dbReference type="PANTHER" id="PTHR43790:SF9">
    <property type="entry name" value="GALACTOFURANOSE TRANSPORTER ATP-BINDING PROTEIN YTFR"/>
    <property type="match status" value="1"/>
</dbReference>
<gene>
    <name evidence="7" type="ORF">ACFQFQ_16400</name>
</gene>
<dbReference type="InterPro" id="IPR050107">
    <property type="entry name" value="ABC_carbohydrate_import_ATPase"/>
</dbReference>
<feature type="domain" description="ABC transporter" evidence="6">
    <location>
        <begin position="22"/>
        <end position="257"/>
    </location>
</feature>
<dbReference type="SMART" id="SM00382">
    <property type="entry name" value="AAA"/>
    <property type="match status" value="1"/>
</dbReference>
<protein>
    <submittedName>
        <fullName evidence="7">Sugar ABC transporter ATP-binding protein</fullName>
    </submittedName>
</protein>
<accession>A0ABW2B4P8</accession>
<keyword evidence="1" id="KW-0813">Transport</keyword>
<dbReference type="CDD" id="cd03216">
    <property type="entry name" value="ABC_Carb_Monos_I"/>
    <property type="match status" value="1"/>
</dbReference>
<dbReference type="PROSITE" id="PS50893">
    <property type="entry name" value="ABC_TRANSPORTER_2"/>
    <property type="match status" value="1"/>
</dbReference>
<dbReference type="Proteomes" id="UP001596353">
    <property type="component" value="Unassembled WGS sequence"/>
</dbReference>
<evidence type="ECO:0000256" key="3">
    <source>
        <dbReference type="ARBA" id="ARBA00022737"/>
    </source>
</evidence>
<dbReference type="SUPFAM" id="SSF52540">
    <property type="entry name" value="P-loop containing nucleoside triphosphate hydrolases"/>
    <property type="match status" value="2"/>
</dbReference>
<keyword evidence="5 7" id="KW-0067">ATP-binding</keyword>
<proteinExistence type="predicted"/>
<dbReference type="InterPro" id="IPR003593">
    <property type="entry name" value="AAA+_ATPase"/>
</dbReference>
<evidence type="ECO:0000256" key="2">
    <source>
        <dbReference type="ARBA" id="ARBA00022597"/>
    </source>
</evidence>
<dbReference type="InterPro" id="IPR003439">
    <property type="entry name" value="ABC_transporter-like_ATP-bd"/>
</dbReference>
<evidence type="ECO:0000313" key="7">
    <source>
        <dbReference type="EMBL" id="MFC6760715.1"/>
    </source>
</evidence>
<evidence type="ECO:0000313" key="8">
    <source>
        <dbReference type="Proteomes" id="UP001596353"/>
    </source>
</evidence>
<organism evidence="7 8">
    <name type="scientific">Sulfitobacter porphyrae</name>
    <dbReference type="NCBI Taxonomy" id="1246864"/>
    <lineage>
        <taxon>Bacteria</taxon>
        <taxon>Pseudomonadati</taxon>
        <taxon>Pseudomonadota</taxon>
        <taxon>Alphaproteobacteria</taxon>
        <taxon>Rhodobacterales</taxon>
        <taxon>Roseobacteraceae</taxon>
        <taxon>Sulfitobacter</taxon>
    </lineage>
</organism>
<dbReference type="PANTHER" id="PTHR43790">
    <property type="entry name" value="CARBOHYDRATE TRANSPORT ATP-BINDING PROTEIN MG119-RELATED"/>
    <property type="match status" value="1"/>
</dbReference>
<evidence type="ECO:0000256" key="4">
    <source>
        <dbReference type="ARBA" id="ARBA00022741"/>
    </source>
</evidence>
<keyword evidence="2" id="KW-0762">Sugar transport</keyword>
<sequence length="360" mass="39843">MIEPDAARASGHPAHKAGETLIELRDLDKSYGAFKALQGMQFELRAGEVHVLFGENGAGKSTLIQIICGVQGFDSGSYRLFDEPVSVMTPALAHDKGVSIVFQEFSLIPEMTVEENLFLGHEMVQGLRLAKTEMRRKVHAVLDRLGFALDPRARVRNLRRAHQQMVEIAKALLWDCRVLILDEPTASLTDQEAAQLFDIIEQLRADGLGIVYVSHRMPEISRLADRVTVLRDGKYIDTVQMADTSEKELVQLMTGRTFDEFFPEITRSAGDTLLQFEGVTLQRGMAHDLSFSVRRGEVLGFAGLAGCGKSEVLRAAFGLEPLSSGQITCGSTRLERHSPARRWATASAISPPTARPKVWR</sequence>
<dbReference type="Gene3D" id="3.40.50.300">
    <property type="entry name" value="P-loop containing nucleotide triphosphate hydrolases"/>
    <property type="match status" value="2"/>
</dbReference>
<dbReference type="EMBL" id="JBHSWG010000001">
    <property type="protein sequence ID" value="MFC6760715.1"/>
    <property type="molecule type" value="Genomic_DNA"/>
</dbReference>
<keyword evidence="8" id="KW-1185">Reference proteome</keyword>
<evidence type="ECO:0000256" key="1">
    <source>
        <dbReference type="ARBA" id="ARBA00022448"/>
    </source>
</evidence>
<dbReference type="InterPro" id="IPR027417">
    <property type="entry name" value="P-loop_NTPase"/>
</dbReference>
<reference evidence="8" key="1">
    <citation type="journal article" date="2019" name="Int. J. Syst. Evol. Microbiol.">
        <title>The Global Catalogue of Microorganisms (GCM) 10K type strain sequencing project: providing services to taxonomists for standard genome sequencing and annotation.</title>
        <authorList>
            <consortium name="The Broad Institute Genomics Platform"/>
            <consortium name="The Broad Institute Genome Sequencing Center for Infectious Disease"/>
            <person name="Wu L."/>
            <person name="Ma J."/>
        </authorList>
    </citation>
    <scope>NUCLEOTIDE SEQUENCE [LARGE SCALE GENOMIC DNA]</scope>
    <source>
        <strain evidence="8">CCUG 66188</strain>
    </source>
</reference>
<name>A0ABW2B4P8_9RHOB</name>
<evidence type="ECO:0000256" key="5">
    <source>
        <dbReference type="ARBA" id="ARBA00022840"/>
    </source>
</evidence>
<evidence type="ECO:0000259" key="6">
    <source>
        <dbReference type="PROSITE" id="PS50893"/>
    </source>
</evidence>
<keyword evidence="4" id="KW-0547">Nucleotide-binding</keyword>
<comment type="caution">
    <text evidence="7">The sequence shown here is derived from an EMBL/GenBank/DDBJ whole genome shotgun (WGS) entry which is preliminary data.</text>
</comment>